<name>E5XRQ4_SEGRC</name>
<dbReference type="RefSeq" id="WP_007470289.1">
    <property type="nucleotide sequence ID" value="NZ_KI391953.1"/>
</dbReference>
<reference evidence="3 4" key="1">
    <citation type="journal article" date="2011" name="Stand. Genomic Sci.">
        <title>High quality draft genome sequence of Segniliparus rugosus CDC 945(T)= (ATCC BAA-974(T)).</title>
        <authorList>
            <person name="Earl A.M."/>
            <person name="Desjardins C.A."/>
            <person name="Fitzgerald M.G."/>
            <person name="Arachchi H.M."/>
            <person name="Zeng Q."/>
            <person name="Mehta T."/>
            <person name="Griggs A."/>
            <person name="Birren B.W."/>
            <person name="Toney N.C."/>
            <person name="Carr J."/>
            <person name="Posey J."/>
            <person name="Butler W.R."/>
        </authorList>
    </citation>
    <scope>NUCLEOTIDE SEQUENCE [LARGE SCALE GENOMIC DNA]</scope>
    <source>
        <strain evidence="4">ATCC BAA-974 / DSM 45345 / CCUG 50838 / CIP 108380 / JCM 13579 / CDC 945</strain>
    </source>
</reference>
<evidence type="ECO:0000313" key="3">
    <source>
        <dbReference type="EMBL" id="EFV12919.1"/>
    </source>
</evidence>
<comment type="caution">
    <text evidence="3">The sequence shown here is derived from an EMBL/GenBank/DDBJ whole genome shotgun (WGS) entry which is preliminary data.</text>
</comment>
<feature type="transmembrane region" description="Helical" evidence="1">
    <location>
        <begin position="282"/>
        <end position="304"/>
    </location>
</feature>
<keyword evidence="4" id="KW-1185">Reference proteome</keyword>
<feature type="transmembrane region" description="Helical" evidence="1">
    <location>
        <begin position="343"/>
        <end position="363"/>
    </location>
</feature>
<feature type="transmembrane region" description="Helical" evidence="1">
    <location>
        <begin position="250"/>
        <end position="270"/>
    </location>
</feature>
<dbReference type="Gene3D" id="1.10.260.40">
    <property type="entry name" value="lambda repressor-like DNA-binding domains"/>
    <property type="match status" value="1"/>
</dbReference>
<feature type="transmembrane region" description="Helical" evidence="1">
    <location>
        <begin position="311"/>
        <end position="331"/>
    </location>
</feature>
<dbReference type="InterPro" id="IPR001387">
    <property type="entry name" value="Cro/C1-type_HTH"/>
</dbReference>
<dbReference type="GO" id="GO:0003677">
    <property type="term" value="F:DNA binding"/>
    <property type="evidence" value="ECO:0007669"/>
    <property type="project" value="InterPro"/>
</dbReference>
<dbReference type="PROSITE" id="PS50943">
    <property type="entry name" value="HTH_CROC1"/>
    <property type="match status" value="1"/>
</dbReference>
<keyword evidence="1" id="KW-0472">Membrane</keyword>
<dbReference type="SMART" id="SM00530">
    <property type="entry name" value="HTH_XRE"/>
    <property type="match status" value="1"/>
</dbReference>
<sequence length="379" mass="40193">MFTLQGKRVALPRSQAETQAVSNLPQDAADASAALVLLQDELRRLRLEAGQPSLRAIAKDVGWSHATIARAFTGANAPKWDLVEALAAHLDGNPDHIRTLWIASMGAKPRPEPAPETVAQSVQPATARFPTASVAAAICALLVVVIVRDFAPGDMRRNERITGVAQLLFVATAALLWWRVALRQRRRENLAVALCLSGWSLIAARDASTAMLGVPPHASPTLTDLVVTYLPNICLIAFLLVSLPKTLRRTAVAATACLIPVGSVVFMILYAQAAAFSQEAQIGFAIYSATHVAACLLVLLVSLLKKTWTWALVLAGCCVLIAVDLLFAFLVSARPDGTVPVGAAAGLLVCPLILIVAAQCAVLETAEDDDLARSAVVLE</sequence>
<proteinExistence type="predicted"/>
<dbReference type="Pfam" id="PF13560">
    <property type="entry name" value="HTH_31"/>
    <property type="match status" value="1"/>
</dbReference>
<dbReference type="InterPro" id="IPR010982">
    <property type="entry name" value="Lambda_DNA-bd_dom_sf"/>
</dbReference>
<evidence type="ECO:0000256" key="1">
    <source>
        <dbReference type="SAM" id="Phobius"/>
    </source>
</evidence>
<evidence type="ECO:0000313" key="4">
    <source>
        <dbReference type="Proteomes" id="UP000004816"/>
    </source>
</evidence>
<keyword evidence="1" id="KW-1133">Transmembrane helix</keyword>
<dbReference type="STRING" id="679197.HMPREF9336_02176"/>
<dbReference type="HOGENOM" id="CLU_773606_0_0_11"/>
<feature type="transmembrane region" description="Helical" evidence="1">
    <location>
        <begin position="160"/>
        <end position="178"/>
    </location>
</feature>
<dbReference type="Proteomes" id="UP000004816">
    <property type="component" value="Unassembled WGS sequence"/>
</dbReference>
<keyword evidence="1" id="KW-0812">Transmembrane</keyword>
<feature type="domain" description="HTH cro/C1-type" evidence="2">
    <location>
        <begin position="42"/>
        <end position="97"/>
    </location>
</feature>
<feature type="transmembrane region" description="Helical" evidence="1">
    <location>
        <begin position="129"/>
        <end position="148"/>
    </location>
</feature>
<dbReference type="AlphaFoldDB" id="E5XRQ4"/>
<evidence type="ECO:0000259" key="2">
    <source>
        <dbReference type="PROSITE" id="PS50943"/>
    </source>
</evidence>
<feature type="transmembrane region" description="Helical" evidence="1">
    <location>
        <begin position="226"/>
        <end position="243"/>
    </location>
</feature>
<dbReference type="SUPFAM" id="SSF47413">
    <property type="entry name" value="lambda repressor-like DNA-binding domains"/>
    <property type="match status" value="1"/>
</dbReference>
<organism evidence="3 4">
    <name type="scientific">Segniliparus rugosus (strain ATCC BAA-974 / DSM 45345 / CCUG 50838 / CIP 108380 / JCM 13579 / CDC 945)</name>
    <dbReference type="NCBI Taxonomy" id="679197"/>
    <lineage>
        <taxon>Bacteria</taxon>
        <taxon>Bacillati</taxon>
        <taxon>Actinomycetota</taxon>
        <taxon>Actinomycetes</taxon>
        <taxon>Mycobacteriales</taxon>
        <taxon>Segniliparaceae</taxon>
        <taxon>Segniliparus</taxon>
    </lineage>
</organism>
<gene>
    <name evidence="3" type="ORF">HMPREF9336_02176</name>
</gene>
<accession>E5XRQ4</accession>
<feature type="transmembrane region" description="Helical" evidence="1">
    <location>
        <begin position="190"/>
        <end position="214"/>
    </location>
</feature>
<dbReference type="EMBL" id="ACZI02000002">
    <property type="protein sequence ID" value="EFV12919.1"/>
    <property type="molecule type" value="Genomic_DNA"/>
</dbReference>
<protein>
    <recommendedName>
        <fullName evidence="2">HTH cro/C1-type domain-containing protein</fullName>
    </recommendedName>
</protein>